<evidence type="ECO:0000313" key="3">
    <source>
        <dbReference type="Proteomes" id="UP001359485"/>
    </source>
</evidence>
<feature type="compositionally biased region" description="Polar residues" evidence="1">
    <location>
        <begin position="407"/>
        <end position="422"/>
    </location>
</feature>
<evidence type="ECO:0000313" key="2">
    <source>
        <dbReference type="EMBL" id="KAK6628108.1"/>
    </source>
</evidence>
<sequence>MAFYPDELSPIERICNFGSSSELLDIYPIKNRRQWKSMVLGKKEMGLNNFATITEEKEEDMFGDETEEIVQTNPEELQLSKLSAAVVANKNITFAKPKKYITSRLPDLKEERKVDLSGGSFKFHVASLGEEGALASNKYEVSEVPSINSVGSKSNRLTDIKATKQEENSLLGKKDFIVNCSTEETTVESRWHNPETVCNTGWPRLAKEKVENLKVGTVHLTKLKTEDKKKLSANSKLVCSSEETDPKLAKRKGTSIKKKKGARGSVQNEEIFNENKSKKSETNNKNREKLERNKSLNMKDVVNVYKNLAYGSEQEIKSFVETLSFVKDESKNENDKNLISMMNLKALETKIKNFAKTSGKGQDSRSGVTGKRSKQGKPIKKVRKGHLDRLARQKVVKVPAVSNTNNMRSNSVLCSSSPTGYSTDKEKRSAVEEKEPWKYVGMQSILDKTYLVYPAYPPSKTMTKKKKGKKVTLTQGGTQDTEKKTKKKQNASQSSVPLEKSKAEGNPTKAAKAGLKVKPSQVVVKGEGRAPAGLGDSSRGPSGKGPNALGSTSSKSINRSSATTVCNVEFPGRQLSVDRKSRGGPDAAQKEREDLGDPSLLVYLHGTKALNVNSPYSDRQFSRVKLFRKDTRGLPLIKGIDGNLVPKSHRKVSIKNVSLPNKLNNLRSLDFLNFDEDIENINEFLRSQENITDRTPREENQVSRRTGRRSKNGIRESEKERRYWQDSEIDKNREEHHQHHYRHHQRKHGRHHHQHHSRYDAIDLSSDHFMDEISKDIAHLQYLPDTQENRKLIGKFFEELDERIEASKEEQLALMPHFDDATWPIPILGY</sequence>
<proteinExistence type="predicted"/>
<name>A0ABR1AW08_POLSC</name>
<feature type="compositionally biased region" description="Polar residues" evidence="1">
    <location>
        <begin position="549"/>
        <end position="566"/>
    </location>
</feature>
<evidence type="ECO:0000256" key="1">
    <source>
        <dbReference type="SAM" id="MobiDB-lite"/>
    </source>
</evidence>
<feature type="region of interest" description="Disordered" evidence="1">
    <location>
        <begin position="692"/>
        <end position="757"/>
    </location>
</feature>
<dbReference type="Proteomes" id="UP001359485">
    <property type="component" value="Unassembled WGS sequence"/>
</dbReference>
<feature type="compositionally biased region" description="Basic and acidic residues" evidence="1">
    <location>
        <begin position="692"/>
        <end position="702"/>
    </location>
</feature>
<comment type="caution">
    <text evidence="2">The sequence shown here is derived from an EMBL/GenBank/DDBJ whole genome shotgun (WGS) entry which is preliminary data.</text>
</comment>
<feature type="region of interest" description="Disordered" evidence="1">
    <location>
        <begin position="407"/>
        <end position="432"/>
    </location>
</feature>
<feature type="compositionally biased region" description="Basic residues" evidence="1">
    <location>
        <begin position="371"/>
        <end position="384"/>
    </location>
</feature>
<feature type="region of interest" description="Disordered" evidence="1">
    <location>
        <begin position="240"/>
        <end position="293"/>
    </location>
</feature>
<accession>A0ABR1AW08</accession>
<protein>
    <submittedName>
        <fullName evidence="2">Uncharacterized protein</fullName>
    </submittedName>
</protein>
<feature type="compositionally biased region" description="Basic and acidic residues" evidence="1">
    <location>
        <begin position="273"/>
        <end position="293"/>
    </location>
</feature>
<feature type="region of interest" description="Disordered" evidence="1">
    <location>
        <begin position="457"/>
        <end position="594"/>
    </location>
</feature>
<reference evidence="2 3" key="1">
    <citation type="submission" date="2023-09" db="EMBL/GenBank/DDBJ databases">
        <title>Genomes of two closely related lineages of the louse Polyplax serrata with different host specificities.</title>
        <authorList>
            <person name="Martinu J."/>
            <person name="Tarabai H."/>
            <person name="Stefka J."/>
            <person name="Hypsa V."/>
        </authorList>
    </citation>
    <scope>NUCLEOTIDE SEQUENCE [LARGE SCALE GENOMIC DNA]</scope>
    <source>
        <strain evidence="2">98ZLc_SE</strain>
    </source>
</reference>
<keyword evidence="3" id="KW-1185">Reference proteome</keyword>
<gene>
    <name evidence="2" type="ORF">RUM44_010590</name>
</gene>
<feature type="compositionally biased region" description="Polar residues" evidence="1">
    <location>
        <begin position="356"/>
        <end position="367"/>
    </location>
</feature>
<feature type="compositionally biased region" description="Basic residues" evidence="1">
    <location>
        <begin position="249"/>
        <end position="262"/>
    </location>
</feature>
<dbReference type="EMBL" id="JAWJWF010000045">
    <property type="protein sequence ID" value="KAK6628108.1"/>
    <property type="molecule type" value="Genomic_DNA"/>
</dbReference>
<organism evidence="2 3">
    <name type="scientific">Polyplax serrata</name>
    <name type="common">Common mouse louse</name>
    <dbReference type="NCBI Taxonomy" id="468196"/>
    <lineage>
        <taxon>Eukaryota</taxon>
        <taxon>Metazoa</taxon>
        <taxon>Ecdysozoa</taxon>
        <taxon>Arthropoda</taxon>
        <taxon>Hexapoda</taxon>
        <taxon>Insecta</taxon>
        <taxon>Pterygota</taxon>
        <taxon>Neoptera</taxon>
        <taxon>Paraneoptera</taxon>
        <taxon>Psocodea</taxon>
        <taxon>Troctomorpha</taxon>
        <taxon>Phthiraptera</taxon>
        <taxon>Anoplura</taxon>
        <taxon>Polyplacidae</taxon>
        <taxon>Polyplax</taxon>
    </lineage>
</organism>
<feature type="compositionally biased region" description="Basic and acidic residues" evidence="1">
    <location>
        <begin position="423"/>
        <end position="432"/>
    </location>
</feature>
<feature type="compositionally biased region" description="Basic and acidic residues" evidence="1">
    <location>
        <begin position="576"/>
        <end position="594"/>
    </location>
</feature>
<feature type="compositionally biased region" description="Basic and acidic residues" evidence="1">
    <location>
        <begin position="713"/>
        <end position="737"/>
    </location>
</feature>
<feature type="compositionally biased region" description="Basic residues" evidence="1">
    <location>
        <begin position="738"/>
        <end position="756"/>
    </location>
</feature>
<feature type="region of interest" description="Disordered" evidence="1">
    <location>
        <begin position="356"/>
        <end position="387"/>
    </location>
</feature>